<dbReference type="GO" id="GO:0003700">
    <property type="term" value="F:DNA-binding transcription factor activity"/>
    <property type="evidence" value="ECO:0007669"/>
    <property type="project" value="InterPro"/>
</dbReference>
<dbReference type="GO" id="GO:0006351">
    <property type="term" value="P:DNA-templated transcription"/>
    <property type="evidence" value="ECO:0007669"/>
    <property type="project" value="TreeGrafter"/>
</dbReference>
<keyword evidence="4" id="KW-1185">Reference proteome</keyword>
<dbReference type="InterPro" id="IPR036388">
    <property type="entry name" value="WH-like_DNA-bd_sf"/>
</dbReference>
<dbReference type="Pfam" id="PF00126">
    <property type="entry name" value="HTH_1"/>
    <property type="match status" value="1"/>
</dbReference>
<dbReference type="EMBL" id="JACEON010000011">
    <property type="protein sequence ID" value="MBA4612454.1"/>
    <property type="molecule type" value="Genomic_DNA"/>
</dbReference>
<feature type="domain" description="HTH lysR-type" evidence="2">
    <location>
        <begin position="25"/>
        <end position="82"/>
    </location>
</feature>
<dbReference type="SUPFAM" id="SSF53850">
    <property type="entry name" value="Periplasmic binding protein-like II"/>
    <property type="match status" value="1"/>
</dbReference>
<name>A0A838XZL9_9HYPH</name>
<dbReference type="AlphaFoldDB" id="A0A838XZL9"/>
<protein>
    <submittedName>
        <fullName evidence="3">LysR family transcriptional regulator</fullName>
    </submittedName>
</protein>
<dbReference type="Proteomes" id="UP000559404">
    <property type="component" value="Unassembled WGS sequence"/>
</dbReference>
<sequence>MEQQRNRVEAVEASYKKNNFGNIAPILGHLRAFEATARLGSMTLAAEEINTTVSSISRHNRLISEYLHVELFENINRSLRLTEEGYFFYRSISSSLSGILEATDYITQHNKSGSIKIYSSSIFMFRWIIPRIRAFLNKNRLESVRLFTHDASEERCSHILFSLESTSENSEVFLPDEILPVSNPNRLAVGPESEIPLICTHPDMTDWDDWFQLIPSLQSQKTSKIFIADENAALEAACQGLGVAITRLSVAREALDTQVLSPFGNRQQKKPAFIWCTRPQGRSLNREEKQILSFLKAEAILSFKEP</sequence>
<evidence type="ECO:0000313" key="3">
    <source>
        <dbReference type="EMBL" id="MBA4612454.1"/>
    </source>
</evidence>
<evidence type="ECO:0000256" key="1">
    <source>
        <dbReference type="ARBA" id="ARBA00009437"/>
    </source>
</evidence>
<dbReference type="InterPro" id="IPR036390">
    <property type="entry name" value="WH_DNA-bd_sf"/>
</dbReference>
<evidence type="ECO:0000259" key="2">
    <source>
        <dbReference type="PROSITE" id="PS50931"/>
    </source>
</evidence>
<reference evidence="3 4" key="1">
    <citation type="submission" date="2020-07" db="EMBL/GenBank/DDBJ databases">
        <authorList>
            <person name="Li M."/>
        </authorList>
    </citation>
    <scope>NUCLEOTIDE SEQUENCE [LARGE SCALE GENOMIC DNA]</scope>
    <source>
        <strain evidence="3 4">DSM 23284</strain>
    </source>
</reference>
<proteinExistence type="inferred from homology"/>
<dbReference type="Gene3D" id="1.10.10.10">
    <property type="entry name" value="Winged helix-like DNA-binding domain superfamily/Winged helix DNA-binding domain"/>
    <property type="match status" value="1"/>
</dbReference>
<dbReference type="RefSeq" id="WP_181760657.1">
    <property type="nucleotide sequence ID" value="NZ_BMCR01000010.1"/>
</dbReference>
<dbReference type="GO" id="GO:0043565">
    <property type="term" value="F:sequence-specific DNA binding"/>
    <property type="evidence" value="ECO:0007669"/>
    <property type="project" value="TreeGrafter"/>
</dbReference>
<comment type="caution">
    <text evidence="3">The sequence shown here is derived from an EMBL/GenBank/DDBJ whole genome shotgun (WGS) entry which is preliminary data.</text>
</comment>
<gene>
    <name evidence="3" type="ORF">H1W37_12370</name>
</gene>
<dbReference type="SUPFAM" id="SSF46785">
    <property type="entry name" value="Winged helix' DNA-binding domain"/>
    <property type="match status" value="1"/>
</dbReference>
<dbReference type="PANTHER" id="PTHR30537">
    <property type="entry name" value="HTH-TYPE TRANSCRIPTIONAL REGULATOR"/>
    <property type="match status" value="1"/>
</dbReference>
<reference evidence="3 4" key="2">
    <citation type="submission" date="2020-08" db="EMBL/GenBank/DDBJ databases">
        <title>Stappia taiwanensis sp. nov., isolated from a coastal thermal spring.</title>
        <authorList>
            <person name="Kampfer P."/>
        </authorList>
    </citation>
    <scope>NUCLEOTIDE SEQUENCE [LARGE SCALE GENOMIC DNA]</scope>
    <source>
        <strain evidence="3 4">DSM 23284</strain>
    </source>
</reference>
<dbReference type="InterPro" id="IPR000847">
    <property type="entry name" value="LysR_HTH_N"/>
</dbReference>
<dbReference type="InterPro" id="IPR058163">
    <property type="entry name" value="LysR-type_TF_proteobact-type"/>
</dbReference>
<dbReference type="PANTHER" id="PTHR30537:SF79">
    <property type="entry name" value="TRANSCRIPTIONAL REGULATOR-RELATED"/>
    <property type="match status" value="1"/>
</dbReference>
<dbReference type="Gene3D" id="3.40.190.10">
    <property type="entry name" value="Periplasmic binding protein-like II"/>
    <property type="match status" value="2"/>
</dbReference>
<dbReference type="PROSITE" id="PS50931">
    <property type="entry name" value="HTH_LYSR"/>
    <property type="match status" value="1"/>
</dbReference>
<comment type="similarity">
    <text evidence="1">Belongs to the LysR transcriptional regulatory family.</text>
</comment>
<accession>A0A838XZL9</accession>
<organism evidence="3 4">
    <name type="scientific">Stappia taiwanensis</name>
    <dbReference type="NCBI Taxonomy" id="992267"/>
    <lineage>
        <taxon>Bacteria</taxon>
        <taxon>Pseudomonadati</taxon>
        <taxon>Pseudomonadota</taxon>
        <taxon>Alphaproteobacteria</taxon>
        <taxon>Hyphomicrobiales</taxon>
        <taxon>Stappiaceae</taxon>
        <taxon>Stappia</taxon>
    </lineage>
</organism>
<evidence type="ECO:0000313" key="4">
    <source>
        <dbReference type="Proteomes" id="UP000559404"/>
    </source>
</evidence>